<reference evidence="1" key="1">
    <citation type="submission" date="2019-11" db="EMBL/GenBank/DDBJ databases">
        <authorList>
            <person name="Liu Y."/>
            <person name="Hou J."/>
            <person name="Li T.-Q."/>
            <person name="Guan C.-H."/>
            <person name="Wu X."/>
            <person name="Wu H.-Z."/>
            <person name="Ling F."/>
            <person name="Zhang R."/>
            <person name="Shi X.-G."/>
            <person name="Ren J.-P."/>
            <person name="Chen E.-F."/>
            <person name="Sun J.-M."/>
        </authorList>
    </citation>
    <scope>NUCLEOTIDE SEQUENCE</scope>
    <source>
        <strain evidence="1">Adult_tree_wgs_1</strain>
        <tissue evidence="1">Leaves</tissue>
    </source>
</reference>
<dbReference type="EMBL" id="WJXA01000007">
    <property type="protein sequence ID" value="KAF7137684.1"/>
    <property type="molecule type" value="Genomic_DNA"/>
</dbReference>
<gene>
    <name evidence="1" type="ORF">RHSIM_Rhsim07G0175600</name>
</gene>
<protein>
    <submittedName>
        <fullName evidence="1">Uncharacterized protein</fullName>
    </submittedName>
</protein>
<dbReference type="Proteomes" id="UP000626092">
    <property type="component" value="Unassembled WGS sequence"/>
</dbReference>
<proteinExistence type="predicted"/>
<comment type="caution">
    <text evidence="1">The sequence shown here is derived from an EMBL/GenBank/DDBJ whole genome shotgun (WGS) entry which is preliminary data.</text>
</comment>
<keyword evidence="2" id="KW-1185">Reference proteome</keyword>
<dbReference type="AlphaFoldDB" id="A0A834GKT2"/>
<organism evidence="1 2">
    <name type="scientific">Rhododendron simsii</name>
    <name type="common">Sims's rhododendron</name>
    <dbReference type="NCBI Taxonomy" id="118357"/>
    <lineage>
        <taxon>Eukaryota</taxon>
        <taxon>Viridiplantae</taxon>
        <taxon>Streptophyta</taxon>
        <taxon>Embryophyta</taxon>
        <taxon>Tracheophyta</taxon>
        <taxon>Spermatophyta</taxon>
        <taxon>Magnoliopsida</taxon>
        <taxon>eudicotyledons</taxon>
        <taxon>Gunneridae</taxon>
        <taxon>Pentapetalae</taxon>
        <taxon>asterids</taxon>
        <taxon>Ericales</taxon>
        <taxon>Ericaceae</taxon>
        <taxon>Ericoideae</taxon>
        <taxon>Rhodoreae</taxon>
        <taxon>Rhododendron</taxon>
    </lineage>
</organism>
<sequence length="154" mass="17133">MTPQMKISSWRSVYLKKSCNYWAGVGAVNSSLGAPNSSLRLLRNVVIVEPLPAIWLSYALPITAVLPNLLGAKTMLTMKKSSSCPLLHRNDSAIEEQQVQPMAIDNNNVEPDPILEQANNPTFDWLKAKVMELFRMLKLTHTGNQNLVSALQMN</sequence>
<evidence type="ECO:0000313" key="1">
    <source>
        <dbReference type="EMBL" id="KAF7137684.1"/>
    </source>
</evidence>
<evidence type="ECO:0000313" key="2">
    <source>
        <dbReference type="Proteomes" id="UP000626092"/>
    </source>
</evidence>
<name>A0A834GKT2_RHOSS</name>
<accession>A0A834GKT2</accession>